<dbReference type="Proteomes" id="UP000494163">
    <property type="component" value="Chromosome 3R"/>
</dbReference>
<comment type="cofactor">
    <cofactor evidence="4">
        <name>Zn(2+)</name>
        <dbReference type="ChEBI" id="CHEBI:29105"/>
    </cofactor>
</comment>
<dbReference type="InterPro" id="IPR018338">
    <property type="entry name" value="Carbonic_anhydrase_a-class_CS"/>
</dbReference>
<evidence type="ECO:0000256" key="2">
    <source>
        <dbReference type="ARBA" id="ARBA00022723"/>
    </source>
</evidence>
<dbReference type="InterPro" id="IPR001148">
    <property type="entry name" value="CA_dom"/>
</dbReference>
<dbReference type="SMART" id="SM01057">
    <property type="entry name" value="Carb_anhydrase"/>
    <property type="match status" value="1"/>
</dbReference>
<dbReference type="Pfam" id="PF00194">
    <property type="entry name" value="Carb_anhydrase"/>
    <property type="match status" value="1"/>
</dbReference>
<comment type="catalytic activity">
    <reaction evidence="4">
        <text>hydrogencarbonate + H(+) = CO2 + H2O</text>
        <dbReference type="Rhea" id="RHEA:10748"/>
        <dbReference type="ChEBI" id="CHEBI:15377"/>
        <dbReference type="ChEBI" id="CHEBI:15378"/>
        <dbReference type="ChEBI" id="CHEBI:16526"/>
        <dbReference type="ChEBI" id="CHEBI:17544"/>
        <dbReference type="EC" id="4.2.1.1"/>
    </reaction>
</comment>
<protein>
    <recommendedName>
        <fullName evidence="4">Carbonic anhydrase</fullName>
        <ecNumber evidence="4">4.2.1.1</ecNumber>
    </recommendedName>
</protein>
<dbReference type="OrthoDB" id="429145at2759"/>
<dbReference type="SUPFAM" id="SSF51069">
    <property type="entry name" value="Carbonic anhydrase"/>
    <property type="match status" value="1"/>
</dbReference>
<feature type="non-terminal residue" evidence="6">
    <location>
        <position position="1"/>
    </location>
</feature>
<dbReference type="PANTHER" id="PTHR18952:SF137">
    <property type="entry name" value="CARBONIC ANHYDRASE"/>
    <property type="match status" value="1"/>
</dbReference>
<dbReference type="PROSITE" id="PS51144">
    <property type="entry name" value="ALPHA_CA_2"/>
    <property type="match status" value="1"/>
</dbReference>
<keyword evidence="3 4" id="KW-0862">Zinc</keyword>
<dbReference type="SMR" id="A0A0M4F7S0"/>
<accession>A0A0M4F7S0</accession>
<evidence type="ECO:0000313" key="6">
    <source>
        <dbReference type="EMBL" id="ALC47957.1"/>
    </source>
</evidence>
<dbReference type="EC" id="4.2.1.1" evidence="4"/>
<dbReference type="GO" id="GO:0004089">
    <property type="term" value="F:carbonate dehydratase activity"/>
    <property type="evidence" value="ECO:0007669"/>
    <property type="project" value="UniProtKB-UniRule"/>
</dbReference>
<dbReference type="InterPro" id="IPR036398">
    <property type="entry name" value="CA_dom_sf"/>
</dbReference>
<dbReference type="PROSITE" id="PS00162">
    <property type="entry name" value="ALPHA_CA_1"/>
    <property type="match status" value="1"/>
</dbReference>
<comment type="function">
    <text evidence="4">Reversible hydration of carbon dioxide.</text>
</comment>
<organism evidence="6 7">
    <name type="scientific">Drosophila busckii</name>
    <name type="common">Fruit fly</name>
    <dbReference type="NCBI Taxonomy" id="30019"/>
    <lineage>
        <taxon>Eukaryota</taxon>
        <taxon>Metazoa</taxon>
        <taxon>Ecdysozoa</taxon>
        <taxon>Arthropoda</taxon>
        <taxon>Hexapoda</taxon>
        <taxon>Insecta</taxon>
        <taxon>Pterygota</taxon>
        <taxon>Neoptera</taxon>
        <taxon>Endopterygota</taxon>
        <taxon>Diptera</taxon>
        <taxon>Brachycera</taxon>
        <taxon>Muscomorpha</taxon>
        <taxon>Ephydroidea</taxon>
        <taxon>Drosophilidae</taxon>
        <taxon>Drosophila</taxon>
    </lineage>
</organism>
<dbReference type="STRING" id="30019.A0A0M4F7S0"/>
<evidence type="ECO:0000256" key="3">
    <source>
        <dbReference type="ARBA" id="ARBA00022833"/>
    </source>
</evidence>
<gene>
    <name evidence="6" type="ORF">Dbus_chr3Rg2707</name>
</gene>
<proteinExistence type="inferred from homology"/>
<dbReference type="EMBL" id="CP012526">
    <property type="protein sequence ID" value="ALC47957.1"/>
    <property type="molecule type" value="Genomic_DNA"/>
</dbReference>
<reference evidence="6 7" key="1">
    <citation type="submission" date="2015-08" db="EMBL/GenBank/DDBJ databases">
        <title>Ancestral chromatin configuration constrains chromatin evolution on differentiating sex chromosomes in Drosophila.</title>
        <authorList>
            <person name="Zhou Q."/>
            <person name="Bachtrog D."/>
        </authorList>
    </citation>
    <scope>NUCLEOTIDE SEQUENCE [LARGE SCALE GENOMIC DNA]</scope>
    <source>
        <tissue evidence="6">Whole larvae</tissue>
    </source>
</reference>
<keyword evidence="2 4" id="KW-0479">Metal-binding</keyword>
<dbReference type="AlphaFoldDB" id="A0A0M4F7S0"/>
<evidence type="ECO:0000256" key="4">
    <source>
        <dbReference type="RuleBase" id="RU367011"/>
    </source>
</evidence>
<dbReference type="GO" id="GO:0008270">
    <property type="term" value="F:zinc ion binding"/>
    <property type="evidence" value="ECO:0007669"/>
    <property type="project" value="UniProtKB-UniRule"/>
</dbReference>
<dbReference type="InterPro" id="IPR023561">
    <property type="entry name" value="Carbonic_anhydrase_a-class"/>
</dbReference>
<name>A0A0M4F7S0_DROBS</name>
<comment type="similarity">
    <text evidence="1 4">Belongs to the alpha-carbonic anhydrase family.</text>
</comment>
<dbReference type="GO" id="GO:0005737">
    <property type="term" value="C:cytoplasm"/>
    <property type="evidence" value="ECO:0007669"/>
    <property type="project" value="TreeGrafter"/>
</dbReference>
<feature type="domain" description="Alpha-carbonic anhydrase" evidence="5">
    <location>
        <begin position="23"/>
        <end position="282"/>
    </location>
</feature>
<keyword evidence="7" id="KW-1185">Reference proteome</keyword>
<keyword evidence="4" id="KW-0456">Lyase</keyword>
<evidence type="ECO:0000313" key="7">
    <source>
        <dbReference type="Proteomes" id="UP000494163"/>
    </source>
</evidence>
<evidence type="ECO:0000259" key="5">
    <source>
        <dbReference type="PROSITE" id="PS51144"/>
    </source>
</evidence>
<dbReference type="CDD" id="cd00326">
    <property type="entry name" value="alpha_CA"/>
    <property type="match status" value="1"/>
</dbReference>
<dbReference type="OMA" id="HKNTRYA"/>
<sequence>HIELTEEYLNDIKADEKAEVKAGEYNYDHQGDDWQGTCKDGNRQSPIDLIYDDAVVSSIPRIRFKNYDRSLQTPLVLVNNGHTANLVLPATIGGQRASISGGLLPGMFEAQSVHLHWGSALSKGSEHAINFERYDIEMHIVHKNRKYGSISEASENWDGLAVLGVMFRSTRRPLSTQYGLNKIFNQLPRITQYQSNATIQGVLTVGQLLGNIVTGEFYSYNGSLTTPDCAESVTWTVFKDTINYSDRQIQKLWSLKDSRQQPLINNYRSLQDVYNRTVYYRSVN</sequence>
<dbReference type="Gene3D" id="3.10.200.10">
    <property type="entry name" value="Alpha carbonic anhydrase"/>
    <property type="match status" value="1"/>
</dbReference>
<dbReference type="PANTHER" id="PTHR18952">
    <property type="entry name" value="CARBONIC ANHYDRASE"/>
    <property type="match status" value="1"/>
</dbReference>
<evidence type="ECO:0000256" key="1">
    <source>
        <dbReference type="ARBA" id="ARBA00010718"/>
    </source>
</evidence>